<dbReference type="InterPro" id="IPR024539">
    <property type="entry name" value="DUF3877"/>
</dbReference>
<name>A0ABT2S3P2_9FIRM</name>
<dbReference type="EMBL" id="JAOQJV010000002">
    <property type="protein sequence ID" value="MCU6699210.1"/>
    <property type="molecule type" value="Genomic_DNA"/>
</dbReference>
<comment type="caution">
    <text evidence="1">The sequence shown here is derived from an EMBL/GenBank/DDBJ whole genome shotgun (WGS) entry which is preliminary data.</text>
</comment>
<protein>
    <submittedName>
        <fullName evidence="1">DUF3877 family protein</fullName>
    </submittedName>
</protein>
<keyword evidence="2" id="KW-1185">Reference proteome</keyword>
<gene>
    <name evidence="1" type="ORF">OCV65_03020</name>
</gene>
<evidence type="ECO:0000313" key="2">
    <source>
        <dbReference type="Proteomes" id="UP001207605"/>
    </source>
</evidence>
<sequence length="177" mass="20864">MGYSKLEKNLIDLMKEEQAKLGYRKEAVRLYYPLSSLNHLFDAEDSVDAMQERLAHFPEDMTAKLGMLTVTHKGDRFCFHILEEGSEYVHEHMGANEFIKELVELLWQHGTTMEQIRALFDRHADGVSCENIDNGEFDYLIRFPENVGDPYYYCFKDEGCHIIYHRFLPEDYADFDF</sequence>
<evidence type="ECO:0000313" key="1">
    <source>
        <dbReference type="EMBL" id="MCU6699210.1"/>
    </source>
</evidence>
<accession>A0ABT2S3P2</accession>
<proteinExistence type="predicted"/>
<organism evidence="1 2">
    <name type="scientific">Dorea ammoniilytica</name>
    <dbReference type="NCBI Taxonomy" id="2981788"/>
    <lineage>
        <taxon>Bacteria</taxon>
        <taxon>Bacillati</taxon>
        <taxon>Bacillota</taxon>
        <taxon>Clostridia</taxon>
        <taxon>Lachnospirales</taxon>
        <taxon>Lachnospiraceae</taxon>
        <taxon>Dorea</taxon>
    </lineage>
</organism>
<reference evidence="1 2" key="1">
    <citation type="journal article" date="2021" name="ISME Commun">
        <title>Automated analysis of genomic sequences facilitates high-throughput and comprehensive description of bacteria.</title>
        <authorList>
            <person name="Hitch T.C.A."/>
        </authorList>
    </citation>
    <scope>NUCLEOTIDE SEQUENCE [LARGE SCALE GENOMIC DNA]</scope>
    <source>
        <strain evidence="1 2">Sanger_02</strain>
    </source>
</reference>
<dbReference type="Proteomes" id="UP001207605">
    <property type="component" value="Unassembled WGS sequence"/>
</dbReference>
<dbReference type="Pfam" id="PF12993">
    <property type="entry name" value="DUF3877"/>
    <property type="match status" value="1"/>
</dbReference>
<dbReference type="RefSeq" id="WP_262580898.1">
    <property type="nucleotide sequence ID" value="NZ_JAOQJV010000002.1"/>
</dbReference>